<comment type="subcellular location">
    <subcellularLocation>
        <location evidence="1">Cell membrane</location>
        <topology evidence="1">Multi-pass membrane protein</topology>
    </subcellularLocation>
</comment>
<keyword evidence="5 7" id="KW-1133">Transmembrane helix</keyword>
<feature type="transmembrane region" description="Helical" evidence="7">
    <location>
        <begin position="68"/>
        <end position="86"/>
    </location>
</feature>
<evidence type="ECO:0000256" key="2">
    <source>
        <dbReference type="ARBA" id="ARBA00006679"/>
    </source>
</evidence>
<evidence type="ECO:0000313" key="8">
    <source>
        <dbReference type="EMBL" id="GAN44476.1"/>
    </source>
</evidence>
<dbReference type="PANTHER" id="PTHR33452:SF1">
    <property type="entry name" value="INNER MEMBRANE PROTEIN YPHA-RELATED"/>
    <property type="match status" value="1"/>
</dbReference>
<dbReference type="EMBL" id="DF970177">
    <property type="protein sequence ID" value="GAP65822.1"/>
    <property type="molecule type" value="Genomic_DNA"/>
</dbReference>
<protein>
    <submittedName>
        <fullName evidence="8 9">Membrane protein</fullName>
    </submittedName>
</protein>
<dbReference type="STRING" id="1475481.GCA_000953855_01133"/>
<organism evidence="9">
    <name type="scientific">Mizugakiibacter sediminis</name>
    <dbReference type="NCBI Taxonomy" id="1475481"/>
    <lineage>
        <taxon>Bacteria</taxon>
        <taxon>Pseudomonadati</taxon>
        <taxon>Pseudomonadota</taxon>
        <taxon>Gammaproteobacteria</taxon>
        <taxon>Lysobacterales</taxon>
        <taxon>Rhodanobacteraceae</taxon>
        <taxon>Mizugakiibacter</taxon>
    </lineage>
</organism>
<evidence type="ECO:0000313" key="9">
    <source>
        <dbReference type="EMBL" id="GAP65822.1"/>
    </source>
</evidence>
<dbReference type="PANTHER" id="PTHR33452">
    <property type="entry name" value="OXIDOREDUCTASE CATD-RELATED"/>
    <property type="match status" value="1"/>
</dbReference>
<accession>A0A0K8QN14</accession>
<evidence type="ECO:0000256" key="7">
    <source>
        <dbReference type="SAM" id="Phobius"/>
    </source>
</evidence>
<feature type="transmembrane region" description="Helical" evidence="7">
    <location>
        <begin position="7"/>
        <end position="23"/>
    </location>
</feature>
<dbReference type="Pfam" id="PF07681">
    <property type="entry name" value="DoxX"/>
    <property type="match status" value="1"/>
</dbReference>
<evidence type="ECO:0000313" key="10">
    <source>
        <dbReference type="Proteomes" id="UP000253740"/>
    </source>
</evidence>
<dbReference type="EMBL" id="DF952378">
    <property type="protein sequence ID" value="GAN44476.1"/>
    <property type="molecule type" value="Genomic_DNA"/>
</dbReference>
<evidence type="ECO:0000256" key="4">
    <source>
        <dbReference type="ARBA" id="ARBA00022692"/>
    </source>
</evidence>
<feature type="transmembrane region" description="Helical" evidence="7">
    <location>
        <begin position="98"/>
        <end position="121"/>
    </location>
</feature>
<evidence type="ECO:0000256" key="5">
    <source>
        <dbReference type="ARBA" id="ARBA00022989"/>
    </source>
</evidence>
<dbReference type="InterPro" id="IPR032808">
    <property type="entry name" value="DoxX"/>
</dbReference>
<dbReference type="Proteomes" id="UP000253740">
    <property type="component" value="Unassembled WGS sequence"/>
</dbReference>
<gene>
    <name evidence="8" type="ORF">MBSD_1011</name>
    <name evidence="9" type="ORF">MBSD_n1113</name>
</gene>
<keyword evidence="4 7" id="KW-0812">Transmembrane</keyword>
<keyword evidence="3" id="KW-1003">Cell membrane</keyword>
<dbReference type="RefSeq" id="WP_062535940.1">
    <property type="nucleotide sequence ID" value="NZ_DF970177.1"/>
</dbReference>
<evidence type="ECO:0000256" key="3">
    <source>
        <dbReference type="ARBA" id="ARBA00022475"/>
    </source>
</evidence>
<feature type="transmembrane region" description="Helical" evidence="7">
    <location>
        <begin position="43"/>
        <end position="61"/>
    </location>
</feature>
<dbReference type="AlphaFoldDB" id="A0A0K8QN14"/>
<name>A0A0K8QN14_9GAMM</name>
<comment type="similarity">
    <text evidence="2">Belongs to the DoxX family.</text>
</comment>
<reference evidence="8" key="1">
    <citation type="submission" date="2015-03" db="EMBL/GenBank/DDBJ databases">
        <title>Draft genome sequence of Mizugakiibacter sediminis skMP5.</title>
        <authorList>
            <person name="Watanabe T."/>
            <person name="Kojima H."/>
            <person name="Fukui M."/>
        </authorList>
    </citation>
    <scope>NUCLEOTIDE SEQUENCE</scope>
    <source>
        <strain evidence="8">SkMP5</strain>
    </source>
</reference>
<keyword evidence="6 7" id="KW-0472">Membrane</keyword>
<sequence>MKDLTVLLGRIGLALMFLLFGWAKLHDMAGTQAYMQSAGVPAALYPLAVLAELGGGLAILVGALTRVVALLLVLFALATAFLFHYPHMAADAGQAINFWKNITIAGGFLVLAAHGAGAWSVDAWWAGRKR</sequence>
<dbReference type="HOGENOM" id="CLU_058421_8_3_6"/>
<dbReference type="GO" id="GO:0005886">
    <property type="term" value="C:plasma membrane"/>
    <property type="evidence" value="ECO:0007669"/>
    <property type="project" value="UniProtKB-SubCell"/>
</dbReference>
<evidence type="ECO:0000256" key="6">
    <source>
        <dbReference type="ARBA" id="ARBA00023136"/>
    </source>
</evidence>
<dbReference type="OrthoDB" id="9792760at2"/>
<dbReference type="InterPro" id="IPR051907">
    <property type="entry name" value="DoxX-like_oxidoreductase"/>
</dbReference>
<proteinExistence type="inferred from homology"/>
<keyword evidence="10" id="KW-1185">Reference proteome</keyword>
<reference evidence="9" key="2">
    <citation type="submission" date="2015-08" db="EMBL/GenBank/DDBJ databases">
        <title>Complete DNA Sequence of Pseudomonas syringae pv. actinidiae, the Causal Agent of Kiwifruit Canker Disease.</title>
        <authorList>
            <person name="Rikkerink E.H.A."/>
            <person name="Fineran P.C."/>
        </authorList>
    </citation>
    <scope>NUCLEOTIDE SEQUENCE</scope>
    <source>
        <strain evidence="9">SkMP5</strain>
    </source>
</reference>
<evidence type="ECO:0000256" key="1">
    <source>
        <dbReference type="ARBA" id="ARBA00004651"/>
    </source>
</evidence>